<accession>A0AAE6ISA3</accession>
<evidence type="ECO:0000256" key="1">
    <source>
        <dbReference type="SAM" id="MobiDB-lite"/>
    </source>
</evidence>
<sequence length="325" mass="36716">MICSKQDISNVASAISYFEKRKMNVSLVPMPVQQNDGIKMTYAFIMPIDRKVVKKNKKSISNNKYILFNSWYTKTKMPNWPTSPVMWNNMKQLSQVKPFVGLFDYMEKLGKTIKKEVAATIAEQNKINRQLQTNDEENISDENKDKTTDKAENGKSEQEQQVELFNAKRAELYLEFYKVLNAAFHHGSAPSNSSIYDIKLPKVIGISGQYEKNEFDRLTRNIVQNAVETFKSFLQSSFGDEDIVLSTVKTAATSASPKTISSRSNSMMSNSSNSSSSNNRKRRAAVSQIGGGSAASKHQRTSGKHRRDSYNMVDDEMDESQMSSN</sequence>
<feature type="compositionally biased region" description="Low complexity" evidence="1">
    <location>
        <begin position="261"/>
        <end position="278"/>
    </location>
</feature>
<evidence type="ECO:0000313" key="2">
    <source>
        <dbReference type="EMBL" id="QEI03650.1"/>
    </source>
</evidence>
<evidence type="ECO:0000313" key="3">
    <source>
        <dbReference type="Proteomes" id="UP000830719"/>
    </source>
</evidence>
<proteinExistence type="predicted"/>
<dbReference type="RefSeq" id="YP_010799611.1">
    <property type="nucleotide sequence ID" value="NC_076682.1"/>
</dbReference>
<feature type="region of interest" description="Disordered" evidence="1">
    <location>
        <begin position="129"/>
        <end position="160"/>
    </location>
</feature>
<reference evidence="2" key="1">
    <citation type="submission" date="2019-01" db="EMBL/GenBank/DDBJ databases">
        <authorList>
            <person name="Trentin L.B."/>
            <person name="Santos E.R."/>
            <person name="Silva L.A."/>
            <person name="Sosa-Gomez D.R."/>
            <person name="Ribeiro B.M."/>
            <person name="Ardisson-Araujo D.M.P."/>
        </authorList>
    </citation>
    <scope>NUCLEOTIDE SEQUENCE</scope>
    <source>
        <strain evidence="2">VPN54</strain>
    </source>
</reference>
<feature type="region of interest" description="Disordered" evidence="1">
    <location>
        <begin position="254"/>
        <end position="325"/>
    </location>
</feature>
<dbReference type="KEGG" id="vg:80538090"/>
<dbReference type="EMBL" id="MK419956">
    <property type="protein sequence ID" value="QEI03650.1"/>
    <property type="molecule type" value="Genomic_DNA"/>
</dbReference>
<dbReference type="Pfam" id="PF05311">
    <property type="entry name" value="Baculo_PP31"/>
    <property type="match status" value="1"/>
</dbReference>
<feature type="compositionally biased region" description="Basic and acidic residues" evidence="1">
    <location>
        <begin position="141"/>
        <end position="158"/>
    </location>
</feature>
<dbReference type="Proteomes" id="UP000830719">
    <property type="component" value="Segment"/>
</dbReference>
<gene>
    <name evidence="2" type="primary">39k</name>
</gene>
<dbReference type="InterPro" id="IPR007975">
    <property type="entry name" value="Baculo_pp39"/>
</dbReference>
<feature type="compositionally biased region" description="Basic residues" evidence="1">
    <location>
        <begin position="297"/>
        <end position="307"/>
    </location>
</feature>
<organism evidence="2 3">
    <name type="scientific">Rachiplusia nu nucleopolyhedrovirus</name>
    <dbReference type="NCBI Taxonomy" id="2605775"/>
    <lineage>
        <taxon>Viruses</taxon>
        <taxon>Viruses incertae sedis</taxon>
        <taxon>Naldaviricetes</taxon>
        <taxon>Lefavirales</taxon>
        <taxon>Baculoviridae</taxon>
        <taxon>Alphabaculovirus</taxon>
        <taxon>Alphabaculovirus ranus</taxon>
    </lineage>
</organism>
<name>A0AAE6ISA3_9ABAC</name>
<keyword evidence="3" id="KW-1185">Reference proteome</keyword>
<protein>
    <submittedName>
        <fullName evidence="2">39K</fullName>
    </submittedName>
</protein>
<dbReference type="GeneID" id="80538090"/>